<keyword evidence="3" id="KW-0560">Oxidoreductase</keyword>
<dbReference type="AlphaFoldDB" id="A0A9K3N3A8"/>
<gene>
    <name evidence="3" type="ORF">HanXRQr2_Chr10g0429521</name>
</gene>
<dbReference type="Gene3D" id="2.60.40.420">
    <property type="entry name" value="Cupredoxins - blue copper proteins"/>
    <property type="match status" value="1"/>
</dbReference>
<reference evidence="3" key="2">
    <citation type="submission" date="2020-06" db="EMBL/GenBank/DDBJ databases">
        <title>Helianthus annuus Genome sequencing and assembly Release 2.</title>
        <authorList>
            <person name="Gouzy J."/>
            <person name="Langlade N."/>
            <person name="Munos S."/>
        </authorList>
    </citation>
    <scope>NUCLEOTIDE SEQUENCE</scope>
    <source>
        <tissue evidence="3">Leaves</tissue>
    </source>
</reference>
<proteinExistence type="inferred from homology"/>
<evidence type="ECO:0000256" key="1">
    <source>
        <dbReference type="ARBA" id="ARBA00010609"/>
    </source>
</evidence>
<dbReference type="InterPro" id="IPR008972">
    <property type="entry name" value="Cupredoxin"/>
</dbReference>
<organism evidence="3 4">
    <name type="scientific">Helianthus annuus</name>
    <name type="common">Common sunflower</name>
    <dbReference type="NCBI Taxonomy" id="4232"/>
    <lineage>
        <taxon>Eukaryota</taxon>
        <taxon>Viridiplantae</taxon>
        <taxon>Streptophyta</taxon>
        <taxon>Embryophyta</taxon>
        <taxon>Tracheophyta</taxon>
        <taxon>Spermatophyta</taxon>
        <taxon>Magnoliopsida</taxon>
        <taxon>eudicotyledons</taxon>
        <taxon>Gunneridae</taxon>
        <taxon>Pentapetalae</taxon>
        <taxon>asterids</taxon>
        <taxon>campanulids</taxon>
        <taxon>Asterales</taxon>
        <taxon>Asteraceae</taxon>
        <taxon>Asteroideae</taxon>
        <taxon>Heliantheae alliance</taxon>
        <taxon>Heliantheae</taxon>
        <taxon>Helianthus</taxon>
    </lineage>
</organism>
<dbReference type="GO" id="GO:0005507">
    <property type="term" value="F:copper ion binding"/>
    <property type="evidence" value="ECO:0007669"/>
    <property type="project" value="InterPro"/>
</dbReference>
<name>A0A9K3N3A8_HELAN</name>
<feature type="domain" description="Plastocyanin-like" evidence="2">
    <location>
        <begin position="11"/>
        <end position="66"/>
    </location>
</feature>
<reference evidence="3" key="1">
    <citation type="journal article" date="2017" name="Nature">
        <title>The sunflower genome provides insights into oil metabolism, flowering and Asterid evolution.</title>
        <authorList>
            <person name="Badouin H."/>
            <person name="Gouzy J."/>
            <person name="Grassa C.J."/>
            <person name="Murat F."/>
            <person name="Staton S.E."/>
            <person name="Cottret L."/>
            <person name="Lelandais-Briere C."/>
            <person name="Owens G.L."/>
            <person name="Carrere S."/>
            <person name="Mayjonade B."/>
            <person name="Legrand L."/>
            <person name="Gill N."/>
            <person name="Kane N.C."/>
            <person name="Bowers J.E."/>
            <person name="Hubner S."/>
            <person name="Bellec A."/>
            <person name="Berard A."/>
            <person name="Berges H."/>
            <person name="Blanchet N."/>
            <person name="Boniface M.C."/>
            <person name="Brunel D."/>
            <person name="Catrice O."/>
            <person name="Chaidir N."/>
            <person name="Claudel C."/>
            <person name="Donnadieu C."/>
            <person name="Faraut T."/>
            <person name="Fievet G."/>
            <person name="Helmstetter N."/>
            <person name="King M."/>
            <person name="Knapp S.J."/>
            <person name="Lai Z."/>
            <person name="Le Paslier M.C."/>
            <person name="Lippi Y."/>
            <person name="Lorenzon L."/>
            <person name="Mandel J.R."/>
            <person name="Marage G."/>
            <person name="Marchand G."/>
            <person name="Marquand E."/>
            <person name="Bret-Mestries E."/>
            <person name="Morien E."/>
            <person name="Nambeesan S."/>
            <person name="Nguyen T."/>
            <person name="Pegot-Espagnet P."/>
            <person name="Pouilly N."/>
            <person name="Raftis F."/>
            <person name="Sallet E."/>
            <person name="Schiex T."/>
            <person name="Thomas J."/>
            <person name="Vandecasteele C."/>
            <person name="Vares D."/>
            <person name="Vear F."/>
            <person name="Vautrin S."/>
            <person name="Crespi M."/>
            <person name="Mangin B."/>
            <person name="Burke J.M."/>
            <person name="Salse J."/>
            <person name="Munos S."/>
            <person name="Vincourt P."/>
            <person name="Rieseberg L.H."/>
            <person name="Langlade N.B."/>
        </authorList>
    </citation>
    <scope>NUCLEOTIDE SEQUENCE</scope>
    <source>
        <tissue evidence="3">Leaves</tissue>
    </source>
</reference>
<dbReference type="Proteomes" id="UP000215914">
    <property type="component" value="Unassembled WGS sequence"/>
</dbReference>
<evidence type="ECO:0000313" key="4">
    <source>
        <dbReference type="Proteomes" id="UP000215914"/>
    </source>
</evidence>
<dbReference type="EMBL" id="MNCJ02000325">
    <property type="protein sequence ID" value="KAF5785512.1"/>
    <property type="molecule type" value="Genomic_DNA"/>
</dbReference>
<dbReference type="EC" id="1.10.3.2" evidence="3"/>
<dbReference type="Pfam" id="PF07731">
    <property type="entry name" value="Cu-oxidase_2"/>
    <property type="match status" value="1"/>
</dbReference>
<protein>
    <submittedName>
        <fullName evidence="3">Laccase</fullName>
        <ecNumber evidence="3">1.10.3.2</ecNumber>
    </submittedName>
</protein>
<dbReference type="InterPro" id="IPR011706">
    <property type="entry name" value="Cu-oxidase_C"/>
</dbReference>
<evidence type="ECO:0000259" key="2">
    <source>
        <dbReference type="Pfam" id="PF07731"/>
    </source>
</evidence>
<dbReference type="PANTHER" id="PTHR11709">
    <property type="entry name" value="MULTI-COPPER OXIDASE"/>
    <property type="match status" value="1"/>
</dbReference>
<comment type="similarity">
    <text evidence="1">Belongs to the multicopper oxidase family.</text>
</comment>
<dbReference type="PANTHER" id="PTHR11709:SF370">
    <property type="entry name" value="LACCASE-4"/>
    <property type="match status" value="1"/>
</dbReference>
<dbReference type="Gramene" id="mRNA:HanXRQr2_Chr10g0429521">
    <property type="protein sequence ID" value="mRNA:HanXRQr2_Chr10g0429521"/>
    <property type="gene ID" value="HanXRQr2_Chr10g0429521"/>
</dbReference>
<dbReference type="SUPFAM" id="SSF49503">
    <property type="entry name" value="Cupredoxins"/>
    <property type="match status" value="1"/>
</dbReference>
<dbReference type="GO" id="GO:0052716">
    <property type="term" value="F:hydroquinone:oxygen oxidoreductase activity"/>
    <property type="evidence" value="ECO:0007669"/>
    <property type="project" value="UniProtKB-EC"/>
</dbReference>
<sequence>MNCHHYMFKIDRFNFFVLGKGLGNYNPKVDPNNFNLVDPVERNTIGVASGGWVASAIRFRLDNPSKAFIFNDNTIDFVFGLCIAAWKCIRLGGVKWHF</sequence>
<comment type="caution">
    <text evidence="3">The sequence shown here is derived from an EMBL/GenBank/DDBJ whole genome shotgun (WGS) entry which is preliminary data.</text>
</comment>
<evidence type="ECO:0000313" key="3">
    <source>
        <dbReference type="EMBL" id="KAF5785512.1"/>
    </source>
</evidence>
<accession>A0A9K3N3A8</accession>
<dbReference type="InterPro" id="IPR045087">
    <property type="entry name" value="Cu-oxidase_fam"/>
</dbReference>
<keyword evidence="4" id="KW-1185">Reference proteome</keyword>